<reference evidence="2" key="1">
    <citation type="journal article" date="2023" name="G3 (Bethesda)">
        <title>Genome assembly and association tests identify interacting loci associated with vigor, precocity, and sex in interspecific pistachio rootstocks.</title>
        <authorList>
            <person name="Palmer W."/>
            <person name="Jacygrad E."/>
            <person name="Sagayaradj S."/>
            <person name="Cavanaugh K."/>
            <person name="Han R."/>
            <person name="Bertier L."/>
            <person name="Beede B."/>
            <person name="Kafkas S."/>
            <person name="Golino D."/>
            <person name="Preece J."/>
            <person name="Michelmore R."/>
        </authorList>
    </citation>
    <scope>NUCLEOTIDE SEQUENCE [LARGE SCALE GENOMIC DNA]</scope>
</reference>
<keyword evidence="2" id="KW-1185">Reference proteome</keyword>
<dbReference type="EMBL" id="CM047738">
    <property type="protein sequence ID" value="KAJ0045974.1"/>
    <property type="molecule type" value="Genomic_DNA"/>
</dbReference>
<accession>A0ACC0Z4V2</accession>
<name>A0ACC0Z4V2_9ROSI</name>
<dbReference type="Proteomes" id="UP001163603">
    <property type="component" value="Chromosome 3"/>
</dbReference>
<evidence type="ECO:0000313" key="2">
    <source>
        <dbReference type="Proteomes" id="UP001163603"/>
    </source>
</evidence>
<organism evidence="1 2">
    <name type="scientific">Pistacia integerrima</name>
    <dbReference type="NCBI Taxonomy" id="434235"/>
    <lineage>
        <taxon>Eukaryota</taxon>
        <taxon>Viridiplantae</taxon>
        <taxon>Streptophyta</taxon>
        <taxon>Embryophyta</taxon>
        <taxon>Tracheophyta</taxon>
        <taxon>Spermatophyta</taxon>
        <taxon>Magnoliopsida</taxon>
        <taxon>eudicotyledons</taxon>
        <taxon>Gunneridae</taxon>
        <taxon>Pentapetalae</taxon>
        <taxon>rosids</taxon>
        <taxon>malvids</taxon>
        <taxon>Sapindales</taxon>
        <taxon>Anacardiaceae</taxon>
        <taxon>Pistacia</taxon>
    </lineage>
</organism>
<protein>
    <submittedName>
        <fullName evidence="1">Uncharacterized protein</fullName>
    </submittedName>
</protein>
<evidence type="ECO:0000313" key="1">
    <source>
        <dbReference type="EMBL" id="KAJ0045974.1"/>
    </source>
</evidence>
<sequence length="222" mass="25118">MKPTLSLILFIAFSFKEFEIMAMPGALQESRGAENSVEIDELGRFAVQEHNKKQNAVLEFGRVVKAQEQVVAGTLHHLTIEAIEAGKKKLYEAKVWVKPWMNFKDLQEFKHVGDSPPTFTSSDLGCKKEGHGPGWQEVPAHDPVVQDAANHAVQTIQQRSNSLFPYVLQEIVHAKAEVVEDFAKFNMLLKVKRGDKEEKFKVEVHKKTAGTFHLNQMEQDHS</sequence>
<comment type="caution">
    <text evidence="1">The sequence shown here is derived from an EMBL/GenBank/DDBJ whole genome shotgun (WGS) entry which is preliminary data.</text>
</comment>
<gene>
    <name evidence="1" type="ORF">Pint_05647</name>
</gene>
<proteinExistence type="predicted"/>